<proteinExistence type="predicted"/>
<organism evidence="1 2">
    <name type="scientific">Pyrus ussuriensis x Pyrus communis</name>
    <dbReference type="NCBI Taxonomy" id="2448454"/>
    <lineage>
        <taxon>Eukaryota</taxon>
        <taxon>Viridiplantae</taxon>
        <taxon>Streptophyta</taxon>
        <taxon>Embryophyta</taxon>
        <taxon>Tracheophyta</taxon>
        <taxon>Spermatophyta</taxon>
        <taxon>Magnoliopsida</taxon>
        <taxon>eudicotyledons</taxon>
        <taxon>Gunneridae</taxon>
        <taxon>Pentapetalae</taxon>
        <taxon>rosids</taxon>
        <taxon>fabids</taxon>
        <taxon>Rosales</taxon>
        <taxon>Rosaceae</taxon>
        <taxon>Amygdaloideae</taxon>
        <taxon>Maleae</taxon>
        <taxon>Pyrus</taxon>
    </lineage>
</organism>
<comment type="caution">
    <text evidence="1">The sequence shown here is derived from an EMBL/GenBank/DDBJ whole genome shotgun (WGS) entry which is preliminary data.</text>
</comment>
<dbReference type="Proteomes" id="UP000327157">
    <property type="component" value="Unassembled WGS sequence"/>
</dbReference>
<accession>A0A5N5GH49</accession>
<protein>
    <submittedName>
        <fullName evidence="1">Uncharacterized protein</fullName>
    </submittedName>
</protein>
<reference evidence="1 2" key="2">
    <citation type="submission" date="2019-11" db="EMBL/GenBank/DDBJ databases">
        <title>A de novo genome assembly of a pear dwarfing rootstock.</title>
        <authorList>
            <person name="Wang F."/>
            <person name="Wang J."/>
            <person name="Li S."/>
            <person name="Zhang Y."/>
            <person name="Fang M."/>
            <person name="Ma L."/>
            <person name="Zhao Y."/>
            <person name="Jiang S."/>
        </authorList>
    </citation>
    <scope>NUCLEOTIDE SEQUENCE [LARGE SCALE GENOMIC DNA]</scope>
    <source>
        <strain evidence="1">S2</strain>
        <tissue evidence="1">Leaf</tissue>
    </source>
</reference>
<reference evidence="1 2" key="1">
    <citation type="submission" date="2019-09" db="EMBL/GenBank/DDBJ databases">
        <authorList>
            <person name="Ou C."/>
        </authorList>
    </citation>
    <scope>NUCLEOTIDE SEQUENCE [LARGE SCALE GENOMIC DNA]</scope>
    <source>
        <strain evidence="1">S2</strain>
        <tissue evidence="1">Leaf</tissue>
    </source>
</reference>
<dbReference type="AlphaFoldDB" id="A0A5N5GH49"/>
<evidence type="ECO:0000313" key="1">
    <source>
        <dbReference type="EMBL" id="KAB2614417.1"/>
    </source>
</evidence>
<keyword evidence="2" id="KW-1185">Reference proteome</keyword>
<name>A0A5N5GH49_9ROSA</name>
<dbReference type="EMBL" id="SMOL01000423">
    <property type="protein sequence ID" value="KAB2614417.1"/>
    <property type="molecule type" value="Genomic_DNA"/>
</dbReference>
<evidence type="ECO:0000313" key="2">
    <source>
        <dbReference type="Proteomes" id="UP000327157"/>
    </source>
</evidence>
<gene>
    <name evidence="1" type="ORF">D8674_041507</name>
</gene>
<sequence length="51" mass="5652">MSNAFNHKLPLYFEQLRHKLQFGVPSAGPSVSVVSSNTDLQAIEHLHPPPD</sequence>